<feature type="compositionally biased region" description="Basic residues" evidence="8">
    <location>
        <begin position="186"/>
        <end position="196"/>
    </location>
</feature>
<name>A0ABM9IDM2_9BACT</name>
<dbReference type="InterPro" id="IPR005490">
    <property type="entry name" value="LD_TPept_cat_dom"/>
</dbReference>
<evidence type="ECO:0000256" key="6">
    <source>
        <dbReference type="ARBA" id="ARBA00023316"/>
    </source>
</evidence>
<evidence type="ECO:0000256" key="2">
    <source>
        <dbReference type="ARBA" id="ARBA00005992"/>
    </source>
</evidence>
<keyword evidence="11" id="KW-1185">Reference proteome</keyword>
<evidence type="ECO:0000313" key="10">
    <source>
        <dbReference type="EMBL" id="CAI9085796.1"/>
    </source>
</evidence>
<dbReference type="InterPro" id="IPR050979">
    <property type="entry name" value="LD-transpeptidase"/>
</dbReference>
<dbReference type="InterPro" id="IPR038063">
    <property type="entry name" value="Transpep_catalytic_dom"/>
</dbReference>
<feature type="region of interest" description="Disordered" evidence="8">
    <location>
        <begin position="186"/>
        <end position="207"/>
    </location>
</feature>
<dbReference type="EMBL" id="OX458932">
    <property type="protein sequence ID" value="CAI9085796.1"/>
    <property type="molecule type" value="Genomic_DNA"/>
</dbReference>
<sequence length="215" mass="24597">MMRFLILFSSLFFPYFSSPIKAISLDDFLDIFGKEENVQKGHPGKIVVKISLNNQALYIVKGEKIVLATHVCTGKGDTTPTGHFKVLDKQQRKRSSSYGFWVKDGKYIPSDISGRPGAGWRYVGYPMPYAVEFLPGYYIHQGYVWPVPRSHGCIRLEWKEAEKFYQLVDIGTPIVIARTQAEDKRIGRKLKQPKSYRKPDPPPFLLVSEKAFSPY</sequence>
<evidence type="ECO:0000256" key="4">
    <source>
        <dbReference type="ARBA" id="ARBA00022960"/>
    </source>
</evidence>
<dbReference type="PANTHER" id="PTHR30582">
    <property type="entry name" value="L,D-TRANSPEPTIDASE"/>
    <property type="match status" value="1"/>
</dbReference>
<reference evidence="10" key="1">
    <citation type="submission" date="2023-03" db="EMBL/GenBank/DDBJ databases">
        <authorList>
            <person name="Cremers G."/>
            <person name="Picone N."/>
        </authorList>
    </citation>
    <scope>NUCLEOTIDE SEQUENCE</scope>
    <source>
        <strain evidence="10">Sample_alias</strain>
    </source>
</reference>
<feature type="domain" description="L,D-TPase catalytic" evidence="9">
    <location>
        <begin position="46"/>
        <end position="177"/>
    </location>
</feature>
<keyword evidence="4 7" id="KW-0133">Cell shape</keyword>
<keyword evidence="3" id="KW-0808">Transferase</keyword>
<evidence type="ECO:0000259" key="9">
    <source>
        <dbReference type="PROSITE" id="PS52029"/>
    </source>
</evidence>
<protein>
    <submittedName>
        <fullName evidence="10">Uncharacterized erfK/srfK family protein,probably secreted</fullName>
    </submittedName>
</protein>
<dbReference type="SUPFAM" id="SSF141523">
    <property type="entry name" value="L,D-transpeptidase catalytic domain-like"/>
    <property type="match status" value="1"/>
</dbReference>
<dbReference type="PROSITE" id="PS52029">
    <property type="entry name" value="LD_TPASE"/>
    <property type="match status" value="1"/>
</dbReference>
<evidence type="ECO:0000256" key="5">
    <source>
        <dbReference type="ARBA" id="ARBA00022984"/>
    </source>
</evidence>
<dbReference type="PANTHER" id="PTHR30582:SF2">
    <property type="entry name" value="L,D-TRANSPEPTIDASE YCIB-RELATED"/>
    <property type="match status" value="1"/>
</dbReference>
<dbReference type="Gene3D" id="2.40.440.10">
    <property type="entry name" value="L,D-transpeptidase catalytic domain-like"/>
    <property type="match status" value="1"/>
</dbReference>
<comment type="pathway">
    <text evidence="1 7">Cell wall biogenesis; peptidoglycan biosynthesis.</text>
</comment>
<evidence type="ECO:0000313" key="11">
    <source>
        <dbReference type="Proteomes" id="UP001161497"/>
    </source>
</evidence>
<evidence type="ECO:0000256" key="8">
    <source>
        <dbReference type="SAM" id="MobiDB-lite"/>
    </source>
</evidence>
<accession>A0ABM9IDM2</accession>
<evidence type="ECO:0000256" key="1">
    <source>
        <dbReference type="ARBA" id="ARBA00004752"/>
    </source>
</evidence>
<evidence type="ECO:0000256" key="3">
    <source>
        <dbReference type="ARBA" id="ARBA00022679"/>
    </source>
</evidence>
<keyword evidence="5 7" id="KW-0573">Peptidoglycan synthesis</keyword>
<evidence type="ECO:0000256" key="7">
    <source>
        <dbReference type="PROSITE-ProRule" id="PRU01373"/>
    </source>
</evidence>
<dbReference type="CDD" id="cd16913">
    <property type="entry name" value="YkuD_like"/>
    <property type="match status" value="1"/>
</dbReference>
<keyword evidence="6 7" id="KW-0961">Cell wall biogenesis/degradation</keyword>
<feature type="active site" description="Nucleophile" evidence="7">
    <location>
        <position position="153"/>
    </location>
</feature>
<dbReference type="Proteomes" id="UP001161497">
    <property type="component" value="Chromosome"/>
</dbReference>
<proteinExistence type="inferred from homology"/>
<comment type="similarity">
    <text evidence="2">Belongs to the YkuD family.</text>
</comment>
<gene>
    <name evidence="10" type="primary">erfK</name>
    <name evidence="10" type="ORF">MFUM_1452</name>
</gene>
<organism evidence="10 11">
    <name type="scientific">Candidatus Methylacidiphilum fumarolicum</name>
    <dbReference type="NCBI Taxonomy" id="591154"/>
    <lineage>
        <taxon>Bacteria</taxon>
        <taxon>Pseudomonadati</taxon>
        <taxon>Verrucomicrobiota</taxon>
        <taxon>Methylacidiphilae</taxon>
        <taxon>Methylacidiphilales</taxon>
        <taxon>Methylacidiphilaceae</taxon>
        <taxon>Methylacidiphilum (ex Ratnadevi et al. 2023)</taxon>
    </lineage>
</organism>
<feature type="active site" description="Proton donor/acceptor" evidence="7">
    <location>
        <position position="140"/>
    </location>
</feature>
<dbReference type="Pfam" id="PF03734">
    <property type="entry name" value="YkuD"/>
    <property type="match status" value="1"/>
</dbReference>
<dbReference type="RefSeq" id="WP_009060905.1">
    <property type="nucleotide sequence ID" value="NZ_JAHXRZ010000018.1"/>
</dbReference>